<proteinExistence type="predicted"/>
<gene>
    <name evidence="2" type="ORF">OCBIM_22038249mg</name>
</gene>
<reference evidence="2" key="1">
    <citation type="submission" date="2015-07" db="EMBL/GenBank/DDBJ databases">
        <title>MeaNS - Measles Nucleotide Surveillance Program.</title>
        <authorList>
            <person name="Tran T."/>
            <person name="Druce J."/>
        </authorList>
    </citation>
    <scope>NUCLEOTIDE SEQUENCE</scope>
    <source>
        <strain evidence="2">UCB-OBI-ISO-001</strain>
        <tissue evidence="2">Gonad</tissue>
    </source>
</reference>
<protein>
    <submittedName>
        <fullName evidence="2">Uncharacterized protein</fullName>
    </submittedName>
</protein>
<evidence type="ECO:0000256" key="1">
    <source>
        <dbReference type="SAM" id="Phobius"/>
    </source>
</evidence>
<accession>A0A0L8G855</accession>
<name>A0A0L8G855_OCTBM</name>
<keyword evidence="1" id="KW-0472">Membrane</keyword>
<keyword evidence="1" id="KW-0812">Transmembrane</keyword>
<feature type="transmembrane region" description="Helical" evidence="1">
    <location>
        <begin position="23"/>
        <end position="43"/>
    </location>
</feature>
<evidence type="ECO:0000313" key="2">
    <source>
        <dbReference type="EMBL" id="KOF73201.1"/>
    </source>
</evidence>
<organism evidence="2">
    <name type="scientific">Octopus bimaculoides</name>
    <name type="common">California two-spotted octopus</name>
    <dbReference type="NCBI Taxonomy" id="37653"/>
    <lineage>
        <taxon>Eukaryota</taxon>
        <taxon>Metazoa</taxon>
        <taxon>Spiralia</taxon>
        <taxon>Lophotrochozoa</taxon>
        <taxon>Mollusca</taxon>
        <taxon>Cephalopoda</taxon>
        <taxon>Coleoidea</taxon>
        <taxon>Octopodiformes</taxon>
        <taxon>Octopoda</taxon>
        <taxon>Incirrata</taxon>
        <taxon>Octopodidae</taxon>
        <taxon>Octopus</taxon>
    </lineage>
</organism>
<sequence>MNYCCITLHHPLLSPLSHQYQYHYHYIACLCLFFGLLTEVAAVQWCSSVSNNSDSAGVHHRQRRHFLL</sequence>
<keyword evidence="1" id="KW-1133">Transmembrane helix</keyword>
<dbReference type="EMBL" id="KQ423250">
    <property type="protein sequence ID" value="KOF73201.1"/>
    <property type="molecule type" value="Genomic_DNA"/>
</dbReference>
<dbReference type="AlphaFoldDB" id="A0A0L8G855"/>